<dbReference type="EMBL" id="CH476639">
    <property type="protein sequence ID" value="EDN96089.1"/>
    <property type="molecule type" value="Genomic_DNA"/>
</dbReference>
<dbReference type="RefSeq" id="XP_001587265.1">
    <property type="nucleotide sequence ID" value="XM_001587215.1"/>
</dbReference>
<keyword evidence="2" id="KW-1185">Reference proteome</keyword>
<evidence type="ECO:0000313" key="1">
    <source>
        <dbReference type="EMBL" id="EDN96089.1"/>
    </source>
</evidence>
<evidence type="ECO:0000313" key="2">
    <source>
        <dbReference type="Proteomes" id="UP000001312"/>
    </source>
</evidence>
<accession>A7F2Z7</accession>
<name>A7F2Z7_SCLS1</name>
<dbReference type="AlphaFoldDB" id="A7F2Z7"/>
<dbReference type="GeneID" id="5483297"/>
<gene>
    <name evidence="1" type="ORF">SS1G_12295</name>
</gene>
<dbReference type="InParanoid" id="A7F2Z7"/>
<organism evidence="1 2">
    <name type="scientific">Sclerotinia sclerotiorum (strain ATCC 18683 / 1980 / Ss-1)</name>
    <name type="common">White mold</name>
    <name type="synonym">Whetzelinia sclerotiorum</name>
    <dbReference type="NCBI Taxonomy" id="665079"/>
    <lineage>
        <taxon>Eukaryota</taxon>
        <taxon>Fungi</taxon>
        <taxon>Dikarya</taxon>
        <taxon>Ascomycota</taxon>
        <taxon>Pezizomycotina</taxon>
        <taxon>Leotiomycetes</taxon>
        <taxon>Helotiales</taxon>
        <taxon>Sclerotiniaceae</taxon>
        <taxon>Sclerotinia</taxon>
    </lineage>
</organism>
<dbReference type="Proteomes" id="UP000001312">
    <property type="component" value="Unassembled WGS sequence"/>
</dbReference>
<dbReference type="KEGG" id="ssl:SS1G_12295"/>
<protein>
    <submittedName>
        <fullName evidence="1">Uncharacterized protein</fullName>
    </submittedName>
</protein>
<reference evidence="2" key="1">
    <citation type="journal article" date="2011" name="PLoS Genet.">
        <title>Genomic analysis of the necrotrophic fungal pathogens Sclerotinia sclerotiorum and Botrytis cinerea.</title>
        <authorList>
            <person name="Amselem J."/>
            <person name="Cuomo C.A."/>
            <person name="van Kan J.A."/>
            <person name="Viaud M."/>
            <person name="Benito E.P."/>
            <person name="Couloux A."/>
            <person name="Coutinho P.M."/>
            <person name="de Vries R.P."/>
            <person name="Dyer P.S."/>
            <person name="Fillinger S."/>
            <person name="Fournier E."/>
            <person name="Gout L."/>
            <person name="Hahn M."/>
            <person name="Kohn L."/>
            <person name="Lapalu N."/>
            <person name="Plummer K.M."/>
            <person name="Pradier J.M."/>
            <person name="Quevillon E."/>
            <person name="Sharon A."/>
            <person name="Simon A."/>
            <person name="ten Have A."/>
            <person name="Tudzynski B."/>
            <person name="Tudzynski P."/>
            <person name="Wincker P."/>
            <person name="Andrew M."/>
            <person name="Anthouard V."/>
            <person name="Beever R.E."/>
            <person name="Beffa R."/>
            <person name="Benoit I."/>
            <person name="Bouzid O."/>
            <person name="Brault B."/>
            <person name="Chen Z."/>
            <person name="Choquer M."/>
            <person name="Collemare J."/>
            <person name="Cotton P."/>
            <person name="Danchin E.G."/>
            <person name="Da Silva C."/>
            <person name="Gautier A."/>
            <person name="Giraud C."/>
            <person name="Giraud T."/>
            <person name="Gonzalez C."/>
            <person name="Grossetete S."/>
            <person name="Guldener U."/>
            <person name="Henrissat B."/>
            <person name="Howlett B.J."/>
            <person name="Kodira C."/>
            <person name="Kretschmer M."/>
            <person name="Lappartient A."/>
            <person name="Leroch M."/>
            <person name="Levis C."/>
            <person name="Mauceli E."/>
            <person name="Neuveglise C."/>
            <person name="Oeser B."/>
            <person name="Pearson M."/>
            <person name="Poulain J."/>
            <person name="Poussereau N."/>
            <person name="Quesneville H."/>
            <person name="Rascle C."/>
            <person name="Schumacher J."/>
            <person name="Segurens B."/>
            <person name="Sexton A."/>
            <person name="Silva E."/>
            <person name="Sirven C."/>
            <person name="Soanes D.M."/>
            <person name="Talbot N.J."/>
            <person name="Templeton M."/>
            <person name="Yandava C."/>
            <person name="Yarden O."/>
            <person name="Zeng Q."/>
            <person name="Rollins J.A."/>
            <person name="Lebrun M.H."/>
            <person name="Dickman M."/>
        </authorList>
    </citation>
    <scope>NUCLEOTIDE SEQUENCE [LARGE SCALE GENOMIC DNA]</scope>
    <source>
        <strain evidence="2">ATCC 18683 / 1980 / Ss-1</strain>
    </source>
</reference>
<proteinExistence type="predicted"/>
<dbReference type="HOGENOM" id="CLU_2514005_0_0_1"/>
<sequence length="85" mass="8956">MYPAFFTVKLKLRPPVLEAGKEDVSALSPNLVALGSDAGAGADASVLTSSLSLNASLSRLKIQILVVRFTLRIDITRNPVSSSLS</sequence>